<dbReference type="EMBL" id="JBCNJP010000007">
    <property type="protein sequence ID" value="KAK9077033.1"/>
    <property type="molecule type" value="Genomic_DNA"/>
</dbReference>
<comment type="caution">
    <text evidence="2">The sequence shown here is derived from an EMBL/GenBank/DDBJ whole genome shotgun (WGS) entry which is preliminary data.</text>
</comment>
<accession>A0AAP0DTU5</accession>
<dbReference type="Proteomes" id="UP001408789">
    <property type="component" value="Unassembled WGS sequence"/>
</dbReference>
<organism evidence="2 3">
    <name type="scientific">Deinandra increscens subsp. villosa</name>
    <dbReference type="NCBI Taxonomy" id="3103831"/>
    <lineage>
        <taxon>Eukaryota</taxon>
        <taxon>Viridiplantae</taxon>
        <taxon>Streptophyta</taxon>
        <taxon>Embryophyta</taxon>
        <taxon>Tracheophyta</taxon>
        <taxon>Spermatophyta</taxon>
        <taxon>Magnoliopsida</taxon>
        <taxon>eudicotyledons</taxon>
        <taxon>Gunneridae</taxon>
        <taxon>Pentapetalae</taxon>
        <taxon>asterids</taxon>
        <taxon>campanulids</taxon>
        <taxon>Asterales</taxon>
        <taxon>Asteraceae</taxon>
        <taxon>Asteroideae</taxon>
        <taxon>Heliantheae alliance</taxon>
        <taxon>Madieae</taxon>
        <taxon>Madiinae</taxon>
        <taxon>Deinandra</taxon>
    </lineage>
</organism>
<evidence type="ECO:0000256" key="1">
    <source>
        <dbReference type="SAM" id="Phobius"/>
    </source>
</evidence>
<proteinExistence type="predicted"/>
<keyword evidence="1" id="KW-1133">Transmembrane helix</keyword>
<dbReference type="AlphaFoldDB" id="A0AAP0DTU5"/>
<reference evidence="2 3" key="1">
    <citation type="submission" date="2024-04" db="EMBL/GenBank/DDBJ databases">
        <title>The reference genome of an endangered Asteraceae, Deinandra increscens subsp. villosa, native to the Central Coast of California.</title>
        <authorList>
            <person name="Guilliams M."/>
            <person name="Hasenstab-Lehman K."/>
            <person name="Meyer R."/>
            <person name="Mcevoy S."/>
        </authorList>
    </citation>
    <scope>NUCLEOTIDE SEQUENCE [LARGE SCALE GENOMIC DNA]</scope>
    <source>
        <tissue evidence="2">Leaf</tissue>
    </source>
</reference>
<feature type="transmembrane region" description="Helical" evidence="1">
    <location>
        <begin position="161"/>
        <end position="185"/>
    </location>
</feature>
<evidence type="ECO:0000313" key="2">
    <source>
        <dbReference type="EMBL" id="KAK9077033.1"/>
    </source>
</evidence>
<sequence>MAEVVATAMLPVVCTTTWEFVQGIVELSKRLKANHLRLVAKMKTLCAQRDDMKDITTKYKSTEDRTIDDWFSKVKDANNLALELEQRFRRKQKKLTMIYVRSRSMLSKEMATMCLDVDTLIQEGYLLRNGPILQGALSEIHEDIRAIIEIRAIKTPRKFRGTYICICICIGILVLLVFSSLFMILSFSSHMMICPESCYDNGGYLRAARSISSVFSGSRKNVCSPSCYEEAIFPRVTRFISSLIRCNHKTVCQSGREEVGVVPRVTKFISSLVSGSHETVRAPAVCQFECVSPWVPEYILKVIAKIWK</sequence>
<keyword evidence="1" id="KW-0472">Membrane</keyword>
<keyword evidence="3" id="KW-1185">Reference proteome</keyword>
<protein>
    <submittedName>
        <fullName evidence="2">Uncharacterized protein</fullName>
    </submittedName>
</protein>
<keyword evidence="1" id="KW-0812">Transmembrane</keyword>
<gene>
    <name evidence="2" type="ORF">SSX86_005368</name>
</gene>
<name>A0AAP0DTU5_9ASTR</name>
<evidence type="ECO:0000313" key="3">
    <source>
        <dbReference type="Proteomes" id="UP001408789"/>
    </source>
</evidence>